<evidence type="ECO:0000313" key="1">
    <source>
        <dbReference type="EMBL" id="GIX73433.1"/>
    </source>
</evidence>
<comment type="caution">
    <text evidence="1">The sequence shown here is derived from an EMBL/GenBank/DDBJ whole genome shotgun (WGS) entry which is preliminary data.</text>
</comment>
<keyword evidence="2" id="KW-1185">Reference proteome</keyword>
<proteinExistence type="predicted"/>
<dbReference type="AlphaFoldDB" id="A0AAV4MM63"/>
<reference evidence="1 2" key="1">
    <citation type="submission" date="2021-06" db="EMBL/GenBank/DDBJ databases">
        <title>Caerostris darwini draft genome.</title>
        <authorList>
            <person name="Kono N."/>
            <person name="Arakawa K."/>
        </authorList>
    </citation>
    <scope>NUCLEOTIDE SEQUENCE [LARGE SCALE GENOMIC DNA]</scope>
</reference>
<organism evidence="1 2">
    <name type="scientific">Caerostris darwini</name>
    <dbReference type="NCBI Taxonomy" id="1538125"/>
    <lineage>
        <taxon>Eukaryota</taxon>
        <taxon>Metazoa</taxon>
        <taxon>Ecdysozoa</taxon>
        <taxon>Arthropoda</taxon>
        <taxon>Chelicerata</taxon>
        <taxon>Arachnida</taxon>
        <taxon>Araneae</taxon>
        <taxon>Araneomorphae</taxon>
        <taxon>Entelegynae</taxon>
        <taxon>Araneoidea</taxon>
        <taxon>Araneidae</taxon>
        <taxon>Caerostris</taxon>
    </lineage>
</organism>
<name>A0AAV4MM63_9ARAC</name>
<sequence length="79" mass="9086">MNSVWKMNHSLDLVQPCNQVTEQALTVALDNIRMQQTKWTLRDREWCQCASAESVFHKRHSAIISQTLKLSAFPPLICS</sequence>
<accession>A0AAV4MM63</accession>
<dbReference type="EMBL" id="BPLQ01000606">
    <property type="protein sequence ID" value="GIX73433.1"/>
    <property type="molecule type" value="Genomic_DNA"/>
</dbReference>
<gene>
    <name evidence="1" type="ORF">CDAR_577321</name>
</gene>
<dbReference type="Proteomes" id="UP001054837">
    <property type="component" value="Unassembled WGS sequence"/>
</dbReference>
<protein>
    <submittedName>
        <fullName evidence="1">Uncharacterized protein</fullName>
    </submittedName>
</protein>
<evidence type="ECO:0000313" key="2">
    <source>
        <dbReference type="Proteomes" id="UP001054837"/>
    </source>
</evidence>